<proteinExistence type="predicted"/>
<evidence type="ECO:0000313" key="2">
    <source>
        <dbReference type="Proteomes" id="UP000805193"/>
    </source>
</evidence>
<evidence type="ECO:0000313" key="1">
    <source>
        <dbReference type="EMBL" id="KAG0411874.1"/>
    </source>
</evidence>
<protein>
    <submittedName>
        <fullName evidence="1">Uncharacterized protein</fullName>
    </submittedName>
</protein>
<gene>
    <name evidence="1" type="ORF">HPB47_011012</name>
</gene>
<organism evidence="1 2">
    <name type="scientific">Ixodes persulcatus</name>
    <name type="common">Taiga tick</name>
    <dbReference type="NCBI Taxonomy" id="34615"/>
    <lineage>
        <taxon>Eukaryota</taxon>
        <taxon>Metazoa</taxon>
        <taxon>Ecdysozoa</taxon>
        <taxon>Arthropoda</taxon>
        <taxon>Chelicerata</taxon>
        <taxon>Arachnida</taxon>
        <taxon>Acari</taxon>
        <taxon>Parasitiformes</taxon>
        <taxon>Ixodida</taxon>
        <taxon>Ixodoidea</taxon>
        <taxon>Ixodidae</taxon>
        <taxon>Ixodinae</taxon>
        <taxon>Ixodes</taxon>
    </lineage>
</organism>
<accession>A0AC60NXH7</accession>
<dbReference type="EMBL" id="JABSTQ010011397">
    <property type="protein sequence ID" value="KAG0411874.1"/>
    <property type="molecule type" value="Genomic_DNA"/>
</dbReference>
<sequence>MIADELENVHLEFRIQNKDTRVVTDNGSNYVKAFRCGNAMKEKTLLVSAVLLPRFKLHFSAHCNEQAVPLEMRRQRRDTHPAPAKKRRSQSRGDLTPASTVASRE</sequence>
<keyword evidence="2" id="KW-1185">Reference proteome</keyword>
<comment type="caution">
    <text evidence="1">The sequence shown here is derived from an EMBL/GenBank/DDBJ whole genome shotgun (WGS) entry which is preliminary data.</text>
</comment>
<dbReference type="Proteomes" id="UP000805193">
    <property type="component" value="Unassembled WGS sequence"/>
</dbReference>
<reference evidence="1 2" key="1">
    <citation type="journal article" date="2020" name="Cell">
        <title>Large-Scale Comparative Analyses of Tick Genomes Elucidate Their Genetic Diversity and Vector Capacities.</title>
        <authorList>
            <consortium name="Tick Genome and Microbiome Consortium (TIGMIC)"/>
            <person name="Jia N."/>
            <person name="Wang J."/>
            <person name="Shi W."/>
            <person name="Du L."/>
            <person name="Sun Y."/>
            <person name="Zhan W."/>
            <person name="Jiang J.F."/>
            <person name="Wang Q."/>
            <person name="Zhang B."/>
            <person name="Ji P."/>
            <person name="Bell-Sakyi L."/>
            <person name="Cui X.M."/>
            <person name="Yuan T.T."/>
            <person name="Jiang B.G."/>
            <person name="Yang W.F."/>
            <person name="Lam T.T."/>
            <person name="Chang Q.C."/>
            <person name="Ding S.J."/>
            <person name="Wang X.J."/>
            <person name="Zhu J.G."/>
            <person name="Ruan X.D."/>
            <person name="Zhao L."/>
            <person name="Wei J.T."/>
            <person name="Ye R.Z."/>
            <person name="Que T.C."/>
            <person name="Du C.H."/>
            <person name="Zhou Y.H."/>
            <person name="Cheng J.X."/>
            <person name="Dai P.F."/>
            <person name="Guo W.B."/>
            <person name="Han X.H."/>
            <person name="Huang E.J."/>
            <person name="Li L.F."/>
            <person name="Wei W."/>
            <person name="Gao Y.C."/>
            <person name="Liu J.Z."/>
            <person name="Shao H.Z."/>
            <person name="Wang X."/>
            <person name="Wang C.C."/>
            <person name="Yang T.C."/>
            <person name="Huo Q.B."/>
            <person name="Li W."/>
            <person name="Chen H.Y."/>
            <person name="Chen S.E."/>
            <person name="Zhou L.G."/>
            <person name="Ni X.B."/>
            <person name="Tian J.H."/>
            <person name="Sheng Y."/>
            <person name="Liu T."/>
            <person name="Pan Y.S."/>
            <person name="Xia L.Y."/>
            <person name="Li J."/>
            <person name="Zhao F."/>
            <person name="Cao W.C."/>
        </authorList>
    </citation>
    <scope>NUCLEOTIDE SEQUENCE [LARGE SCALE GENOMIC DNA]</scope>
    <source>
        <strain evidence="1">Iper-2018</strain>
    </source>
</reference>
<name>A0AC60NXH7_IXOPE</name>